<dbReference type="Proteomes" id="UP000542776">
    <property type="component" value="Unassembled WGS sequence"/>
</dbReference>
<dbReference type="EMBL" id="JACIEK010000007">
    <property type="protein sequence ID" value="MBB3998885.1"/>
    <property type="molecule type" value="Genomic_DNA"/>
</dbReference>
<comment type="caution">
    <text evidence="2">The sequence shown here is derived from an EMBL/GenBank/DDBJ whole genome shotgun (WGS) entry which is preliminary data.</text>
</comment>
<dbReference type="Gene3D" id="1.10.10.10">
    <property type="entry name" value="Winged helix-like DNA-binding domain superfamily/Winged helix DNA-binding domain"/>
    <property type="match status" value="1"/>
</dbReference>
<dbReference type="Pfam" id="PF21332">
    <property type="entry name" value="AmiR_N"/>
    <property type="match status" value="1"/>
</dbReference>
<dbReference type="InterPro" id="IPR011006">
    <property type="entry name" value="CheY-like_superfamily"/>
</dbReference>
<evidence type="ECO:0000313" key="3">
    <source>
        <dbReference type="Proteomes" id="UP000542776"/>
    </source>
</evidence>
<dbReference type="Gene3D" id="3.40.50.2300">
    <property type="match status" value="1"/>
</dbReference>
<dbReference type="RefSeq" id="WP_183200415.1">
    <property type="nucleotide sequence ID" value="NZ_JACIEK010000007.1"/>
</dbReference>
<dbReference type="AlphaFoldDB" id="A0A7W6H5D8"/>
<feature type="domain" description="ANTAR" evidence="1">
    <location>
        <begin position="126"/>
        <end position="186"/>
    </location>
</feature>
<evidence type="ECO:0000313" key="2">
    <source>
        <dbReference type="EMBL" id="MBB3998885.1"/>
    </source>
</evidence>
<protein>
    <submittedName>
        <fullName evidence="2">AmiR/NasT family two-component response regulator</fullName>
    </submittedName>
</protein>
<dbReference type="SMART" id="SM01012">
    <property type="entry name" value="ANTAR"/>
    <property type="match status" value="1"/>
</dbReference>
<organism evidence="2 3">
    <name type="scientific">Aureimonas pseudogalii</name>
    <dbReference type="NCBI Taxonomy" id="1744844"/>
    <lineage>
        <taxon>Bacteria</taxon>
        <taxon>Pseudomonadati</taxon>
        <taxon>Pseudomonadota</taxon>
        <taxon>Alphaproteobacteria</taxon>
        <taxon>Hyphomicrobiales</taxon>
        <taxon>Aurantimonadaceae</taxon>
        <taxon>Aureimonas</taxon>
    </lineage>
</organism>
<gene>
    <name evidence="2" type="ORF">GGR04_002740</name>
</gene>
<name>A0A7W6H5D8_9HYPH</name>
<sequence length="201" mass="22114">MTRRDRIPQLGGAKALVLHKPHASASAILRQLAAIGLEGAECWPELPGSALASDFLFFDADLCFDAQFPWAPGEAPMPLIALVGSEAPGRIEWTLSHRADAHLVKPVGAAGIYSALLIARQGFDLRQRQLREIADLKRQIGERRTIVTATLILMQGGKSEHDAFAALRQLAMSWQITLEEAARRVCDLKNGEDRRDGSYRH</sequence>
<accession>A0A7W6H5D8</accession>
<dbReference type="GO" id="GO:0003723">
    <property type="term" value="F:RNA binding"/>
    <property type="evidence" value="ECO:0007669"/>
    <property type="project" value="InterPro"/>
</dbReference>
<dbReference type="InterPro" id="IPR049021">
    <property type="entry name" value="AmiR_N"/>
</dbReference>
<dbReference type="InterPro" id="IPR005561">
    <property type="entry name" value="ANTAR"/>
</dbReference>
<dbReference type="SUPFAM" id="SSF52172">
    <property type="entry name" value="CheY-like"/>
    <property type="match status" value="1"/>
</dbReference>
<dbReference type="InterPro" id="IPR036388">
    <property type="entry name" value="WH-like_DNA-bd_sf"/>
</dbReference>
<reference evidence="2 3" key="1">
    <citation type="submission" date="2020-08" db="EMBL/GenBank/DDBJ databases">
        <title>Genomic Encyclopedia of Type Strains, Phase IV (KMG-IV): sequencing the most valuable type-strain genomes for metagenomic binning, comparative biology and taxonomic classification.</title>
        <authorList>
            <person name="Goeker M."/>
        </authorList>
    </citation>
    <scope>NUCLEOTIDE SEQUENCE [LARGE SCALE GENOMIC DNA]</scope>
    <source>
        <strain evidence="2 3">DSM 102238</strain>
    </source>
</reference>
<evidence type="ECO:0000259" key="1">
    <source>
        <dbReference type="PROSITE" id="PS50921"/>
    </source>
</evidence>
<keyword evidence="3" id="KW-1185">Reference proteome</keyword>
<proteinExistence type="predicted"/>
<dbReference type="InterPro" id="IPR008327">
    <property type="entry name" value="Sig_transdc_resp-reg_antiterm"/>
</dbReference>
<dbReference type="PROSITE" id="PS50921">
    <property type="entry name" value="ANTAR"/>
    <property type="match status" value="1"/>
</dbReference>
<dbReference type="PIRSF" id="PIRSF036382">
    <property type="entry name" value="RR_antiterm"/>
    <property type="match status" value="1"/>
</dbReference>
<dbReference type="Pfam" id="PF03861">
    <property type="entry name" value="ANTAR"/>
    <property type="match status" value="1"/>
</dbReference>